<accession>A0ABN7UNX3</accession>
<gene>
    <name evidence="1" type="ORF">GMARGA_LOCUS8932</name>
</gene>
<name>A0ABN7UNX3_GIGMA</name>
<reference evidence="1 2" key="1">
    <citation type="submission" date="2021-06" db="EMBL/GenBank/DDBJ databases">
        <authorList>
            <person name="Kallberg Y."/>
            <person name="Tangrot J."/>
            <person name="Rosling A."/>
        </authorList>
    </citation>
    <scope>NUCLEOTIDE SEQUENCE [LARGE SCALE GENOMIC DNA]</scope>
    <source>
        <strain evidence="1 2">120-4 pot B 10/14</strain>
    </source>
</reference>
<evidence type="ECO:0000313" key="2">
    <source>
        <dbReference type="Proteomes" id="UP000789901"/>
    </source>
</evidence>
<dbReference type="EMBL" id="CAJVQB010004687">
    <property type="protein sequence ID" value="CAG8642819.1"/>
    <property type="molecule type" value="Genomic_DNA"/>
</dbReference>
<keyword evidence="2" id="KW-1185">Reference proteome</keyword>
<comment type="caution">
    <text evidence="1">The sequence shown here is derived from an EMBL/GenBank/DDBJ whole genome shotgun (WGS) entry which is preliminary data.</text>
</comment>
<proteinExistence type="predicted"/>
<organism evidence="1 2">
    <name type="scientific">Gigaspora margarita</name>
    <dbReference type="NCBI Taxonomy" id="4874"/>
    <lineage>
        <taxon>Eukaryota</taxon>
        <taxon>Fungi</taxon>
        <taxon>Fungi incertae sedis</taxon>
        <taxon>Mucoromycota</taxon>
        <taxon>Glomeromycotina</taxon>
        <taxon>Glomeromycetes</taxon>
        <taxon>Diversisporales</taxon>
        <taxon>Gigasporaceae</taxon>
        <taxon>Gigaspora</taxon>
    </lineage>
</organism>
<protein>
    <submittedName>
        <fullName evidence="1">34159_t:CDS:1</fullName>
    </submittedName>
</protein>
<sequence length="42" mass="4707">MAETSLQDFNSKNSQNSLQITKGIFSSVTNEDILNINQDTFL</sequence>
<dbReference type="Proteomes" id="UP000789901">
    <property type="component" value="Unassembled WGS sequence"/>
</dbReference>
<evidence type="ECO:0000313" key="1">
    <source>
        <dbReference type="EMBL" id="CAG8642819.1"/>
    </source>
</evidence>